<dbReference type="AlphaFoldDB" id="A0AAE0F6B7"/>
<name>A0AAE0F6B7_9CHLO</name>
<comment type="caution">
    <text evidence="1">The sequence shown here is derived from an EMBL/GenBank/DDBJ whole genome shotgun (WGS) entry which is preliminary data.</text>
</comment>
<protein>
    <submittedName>
        <fullName evidence="1">Uncharacterized protein</fullName>
    </submittedName>
</protein>
<organism evidence="1 2">
    <name type="scientific">Cymbomonas tetramitiformis</name>
    <dbReference type="NCBI Taxonomy" id="36881"/>
    <lineage>
        <taxon>Eukaryota</taxon>
        <taxon>Viridiplantae</taxon>
        <taxon>Chlorophyta</taxon>
        <taxon>Pyramimonadophyceae</taxon>
        <taxon>Pyramimonadales</taxon>
        <taxon>Pyramimonadaceae</taxon>
        <taxon>Cymbomonas</taxon>
    </lineage>
</organism>
<keyword evidence="2" id="KW-1185">Reference proteome</keyword>
<dbReference type="EMBL" id="LGRX02024847">
    <property type="protein sequence ID" value="KAK3253403.1"/>
    <property type="molecule type" value="Genomic_DNA"/>
</dbReference>
<gene>
    <name evidence="1" type="ORF">CYMTET_37402</name>
</gene>
<proteinExistence type="predicted"/>
<reference evidence="1 2" key="1">
    <citation type="journal article" date="2015" name="Genome Biol. Evol.">
        <title>Comparative Genomics of a Bacterivorous Green Alga Reveals Evolutionary Causalities and Consequences of Phago-Mixotrophic Mode of Nutrition.</title>
        <authorList>
            <person name="Burns J.A."/>
            <person name="Paasch A."/>
            <person name="Narechania A."/>
            <person name="Kim E."/>
        </authorList>
    </citation>
    <scope>NUCLEOTIDE SEQUENCE [LARGE SCALE GENOMIC DNA]</scope>
    <source>
        <strain evidence="1 2">PLY_AMNH</strain>
    </source>
</reference>
<accession>A0AAE0F6B7</accession>
<evidence type="ECO:0000313" key="1">
    <source>
        <dbReference type="EMBL" id="KAK3253403.1"/>
    </source>
</evidence>
<dbReference type="Proteomes" id="UP001190700">
    <property type="component" value="Unassembled WGS sequence"/>
</dbReference>
<evidence type="ECO:0000313" key="2">
    <source>
        <dbReference type="Proteomes" id="UP001190700"/>
    </source>
</evidence>
<sequence length="160" mass="16960">MSDMVDTAHLFTVIATNATETSATSPMNSERAHQMTDRMASIINATSAMTEMAHMASGDLTANLLNATTDFLQRQAGSIDIGEVNALMHTLSDNETIARAFGAVNDVQGQIDNITETGVSMLRHIAAGVLQSFESGEPNQNADPSGLLAAAVPRRVMKKP</sequence>